<dbReference type="EMBL" id="KU998240">
    <property type="protein sequence ID" value="ANA85801.1"/>
    <property type="molecule type" value="Genomic_DNA"/>
</dbReference>
<protein>
    <submittedName>
        <fullName evidence="1">Uncharacterized protein</fullName>
    </submittedName>
</protein>
<evidence type="ECO:0000313" key="1">
    <source>
        <dbReference type="EMBL" id="ANA85801.1"/>
    </source>
</evidence>
<dbReference type="RefSeq" id="YP_009273419.1">
    <property type="nucleotide sequence ID" value="NC_030905.1"/>
</dbReference>
<evidence type="ECO:0000313" key="2">
    <source>
        <dbReference type="Proteomes" id="UP000203182"/>
    </source>
</evidence>
<accession>A0A160DDJ4</accession>
<dbReference type="GeneID" id="28801386"/>
<reference evidence="2" key="1">
    <citation type="submission" date="2016-03" db="EMBL/GenBank/DDBJ databases">
        <authorList>
            <person name="Ploux O."/>
        </authorList>
    </citation>
    <scope>NUCLEOTIDE SEQUENCE [LARGE SCALE GENOMIC DNA]</scope>
</reference>
<gene>
    <name evidence="1" type="primary">29</name>
    <name evidence="1" type="ORF">PBI_WOES_29</name>
</gene>
<name>A0A160DDJ4_9CAUD</name>
<keyword evidence="2" id="KW-1185">Reference proteome</keyword>
<sequence>MSDITFTHPEVNGVTFTLSADQGQQSSMLTLRGYSDDMKDEFGNPKLLLEVGFPNP</sequence>
<proteinExistence type="predicted"/>
<dbReference type="KEGG" id="vg:28801386"/>
<dbReference type="Proteomes" id="UP000203182">
    <property type="component" value="Segment"/>
</dbReference>
<organism evidence="1 2">
    <name type="scientific">Gordonia phage Woes</name>
    <dbReference type="NCBI Taxonomy" id="1838084"/>
    <lineage>
        <taxon>Viruses</taxon>
        <taxon>Duplodnaviria</taxon>
        <taxon>Heunggongvirae</taxon>
        <taxon>Uroviricota</taxon>
        <taxon>Caudoviricetes</taxon>
        <taxon>Woesvirus</taxon>
        <taxon>Woesvirus woes</taxon>
    </lineage>
</organism>